<dbReference type="PROSITE" id="PS00110">
    <property type="entry name" value="PYRUVATE_KINASE"/>
    <property type="match status" value="1"/>
</dbReference>
<evidence type="ECO:0000313" key="17">
    <source>
        <dbReference type="EMBL" id="OAI11924.1"/>
    </source>
</evidence>
<evidence type="ECO:0000256" key="14">
    <source>
        <dbReference type="RuleBase" id="RU000504"/>
    </source>
</evidence>
<comment type="pathway">
    <text evidence="2 14">Carbohydrate degradation; glycolysis; pyruvate from D-glyceraldehyde 3-phosphate: step 5/5.</text>
</comment>
<evidence type="ECO:0000256" key="13">
    <source>
        <dbReference type="NCBIfam" id="TIGR01064"/>
    </source>
</evidence>
<dbReference type="InterPro" id="IPR018209">
    <property type="entry name" value="Pyrv_Knase_AS"/>
</dbReference>
<dbReference type="InterPro" id="IPR040442">
    <property type="entry name" value="Pyrv_kinase-like_dom_sf"/>
</dbReference>
<sequence>MQLRRTKILATLGPATDKPGVLEDLFKAGIDVVRLNFSHGSAQDHIDRANRVRELSKKSGRRVGILADLQGPKIRIERFKENKVWLEEGQDFALDINLGKLDGDNTQVGISYEPLAREVKPGTRLLLDDGRVVLDVVNVVDNARVNTKVVVGGDLSNNKGINLLGGGLSAAALTDKDKEDIKTIAIIQADYVAISFPRTADDMHEARALLLAAGSTAGLVAKVERAEAMEVIDEIIMASDVIMVARGDLGVEIGDANLPAAQKHLIKRSRELNRAVITATQMMESMIENPIPTRAEVFDVANAIVDGTDAIMLSAETASGKHPVKTVEAMVRICMETEKQPAVIKSKHRMTDSFDHVDEAIAMSAMYMANHTKISGIASLTETGSTPLWMSRISSGIPIYAFSSHEKTLGRVTLYRGVFPIPFTHEKMANAEVNRYIIEKLRNRGLVADGDSFIITKGDATGHSGGTNSLKVITVHEDFAG</sequence>
<name>A0A177N2P0_9GAMM</name>
<keyword evidence="18" id="KW-1185">Reference proteome</keyword>
<evidence type="ECO:0000256" key="4">
    <source>
        <dbReference type="ARBA" id="ARBA00012142"/>
    </source>
</evidence>
<dbReference type="UniPathway" id="UPA00109">
    <property type="reaction ID" value="UER00188"/>
</dbReference>
<dbReference type="Pfam" id="PF00224">
    <property type="entry name" value="PK"/>
    <property type="match status" value="1"/>
</dbReference>
<dbReference type="EMBL" id="LUUK01000225">
    <property type="protein sequence ID" value="OAI11924.1"/>
    <property type="molecule type" value="Genomic_DNA"/>
</dbReference>
<dbReference type="GO" id="GO:0004743">
    <property type="term" value="F:pyruvate kinase activity"/>
    <property type="evidence" value="ECO:0007669"/>
    <property type="project" value="UniProtKB-UniRule"/>
</dbReference>
<dbReference type="InterPro" id="IPR015806">
    <property type="entry name" value="Pyrv_Knase_insert_dom_sf"/>
</dbReference>
<feature type="domain" description="Pyruvate kinase C-terminal" evidence="16">
    <location>
        <begin position="359"/>
        <end position="473"/>
    </location>
</feature>
<evidence type="ECO:0000259" key="15">
    <source>
        <dbReference type="Pfam" id="PF00224"/>
    </source>
</evidence>
<dbReference type="NCBIfam" id="NF004978">
    <property type="entry name" value="PRK06354.1"/>
    <property type="match status" value="1"/>
</dbReference>
<dbReference type="InterPro" id="IPR015793">
    <property type="entry name" value="Pyrv_Knase_brl"/>
</dbReference>
<dbReference type="RefSeq" id="WP_064031525.1">
    <property type="nucleotide sequence ID" value="NZ_LUUK01000225.1"/>
</dbReference>
<dbReference type="Gene3D" id="3.20.20.60">
    <property type="entry name" value="Phosphoenolpyruvate-binding domains"/>
    <property type="match status" value="1"/>
</dbReference>
<organism evidence="17 18">
    <name type="scientific">Methylomonas koyamae</name>
    <dbReference type="NCBI Taxonomy" id="702114"/>
    <lineage>
        <taxon>Bacteria</taxon>
        <taxon>Pseudomonadati</taxon>
        <taxon>Pseudomonadota</taxon>
        <taxon>Gammaproteobacteria</taxon>
        <taxon>Methylococcales</taxon>
        <taxon>Methylococcaceae</taxon>
        <taxon>Methylomonas</taxon>
    </lineage>
</organism>
<dbReference type="GO" id="GO:0030955">
    <property type="term" value="F:potassium ion binding"/>
    <property type="evidence" value="ECO:0007669"/>
    <property type="project" value="UniProtKB-UniRule"/>
</dbReference>
<dbReference type="OrthoDB" id="9812123at2"/>
<protein>
    <recommendedName>
        <fullName evidence="4 13">Pyruvate kinase</fullName>
        <ecNumber evidence="4 13">2.7.1.40</ecNumber>
    </recommendedName>
</protein>
<dbReference type="EC" id="2.7.1.40" evidence="4 13"/>
<dbReference type="Gene3D" id="3.40.1380.20">
    <property type="entry name" value="Pyruvate kinase, C-terminal domain"/>
    <property type="match status" value="1"/>
</dbReference>
<dbReference type="InterPro" id="IPR036918">
    <property type="entry name" value="Pyrv_Knase_C_sf"/>
</dbReference>
<evidence type="ECO:0000256" key="5">
    <source>
        <dbReference type="ARBA" id="ARBA00022679"/>
    </source>
</evidence>
<dbReference type="Gene3D" id="2.40.33.10">
    <property type="entry name" value="PK beta-barrel domain-like"/>
    <property type="match status" value="1"/>
</dbReference>
<dbReference type="PRINTS" id="PR01050">
    <property type="entry name" value="PYRUVTKNASE"/>
</dbReference>
<comment type="caution">
    <text evidence="17">The sequence shown here is derived from an EMBL/GenBank/DDBJ whole genome shotgun (WGS) entry which is preliminary data.</text>
</comment>
<keyword evidence="11 14" id="KW-0324">Glycolysis</keyword>
<evidence type="ECO:0000259" key="16">
    <source>
        <dbReference type="Pfam" id="PF02887"/>
    </source>
</evidence>
<dbReference type="InterPro" id="IPR015795">
    <property type="entry name" value="Pyrv_Knase_C"/>
</dbReference>
<dbReference type="GO" id="GO:0016301">
    <property type="term" value="F:kinase activity"/>
    <property type="evidence" value="ECO:0007669"/>
    <property type="project" value="UniProtKB-KW"/>
</dbReference>
<gene>
    <name evidence="17" type="ORF">A1355_14835</name>
</gene>
<evidence type="ECO:0000256" key="1">
    <source>
        <dbReference type="ARBA" id="ARBA00001958"/>
    </source>
</evidence>
<evidence type="ECO:0000256" key="8">
    <source>
        <dbReference type="ARBA" id="ARBA00022777"/>
    </source>
</evidence>
<comment type="catalytic activity">
    <reaction evidence="14">
        <text>pyruvate + ATP = phosphoenolpyruvate + ADP + H(+)</text>
        <dbReference type="Rhea" id="RHEA:18157"/>
        <dbReference type="ChEBI" id="CHEBI:15361"/>
        <dbReference type="ChEBI" id="CHEBI:15378"/>
        <dbReference type="ChEBI" id="CHEBI:30616"/>
        <dbReference type="ChEBI" id="CHEBI:58702"/>
        <dbReference type="ChEBI" id="CHEBI:456216"/>
        <dbReference type="EC" id="2.7.1.40"/>
    </reaction>
</comment>
<proteinExistence type="inferred from homology"/>
<dbReference type="InterPro" id="IPR015813">
    <property type="entry name" value="Pyrv/PenolPyrv_kinase-like_dom"/>
</dbReference>
<dbReference type="STRING" id="702114.A1355_14835"/>
<dbReference type="SUPFAM" id="SSF51621">
    <property type="entry name" value="Phosphoenolpyruvate/pyruvate domain"/>
    <property type="match status" value="1"/>
</dbReference>
<evidence type="ECO:0000256" key="2">
    <source>
        <dbReference type="ARBA" id="ARBA00004997"/>
    </source>
</evidence>
<dbReference type="SUPFAM" id="SSF52935">
    <property type="entry name" value="PK C-terminal domain-like"/>
    <property type="match status" value="1"/>
</dbReference>
<evidence type="ECO:0000256" key="10">
    <source>
        <dbReference type="ARBA" id="ARBA00022842"/>
    </source>
</evidence>
<dbReference type="GO" id="GO:0000287">
    <property type="term" value="F:magnesium ion binding"/>
    <property type="evidence" value="ECO:0007669"/>
    <property type="project" value="UniProtKB-UniRule"/>
</dbReference>
<reference evidence="18" key="1">
    <citation type="submission" date="2016-03" db="EMBL/GenBank/DDBJ databases">
        <authorList>
            <person name="Heylen K."/>
            <person name="De Vos P."/>
            <person name="Vekeman B."/>
        </authorList>
    </citation>
    <scope>NUCLEOTIDE SEQUENCE [LARGE SCALE GENOMIC DNA]</scope>
    <source>
        <strain evidence="18">R-45383</strain>
    </source>
</reference>
<evidence type="ECO:0000256" key="3">
    <source>
        <dbReference type="ARBA" id="ARBA00008663"/>
    </source>
</evidence>
<keyword evidence="5 14" id="KW-0808">Transferase</keyword>
<keyword evidence="10 14" id="KW-0460">Magnesium</keyword>
<feature type="domain" description="Pyruvate kinase barrel" evidence="15">
    <location>
        <begin position="4"/>
        <end position="327"/>
    </location>
</feature>
<dbReference type="NCBIfam" id="NF004491">
    <property type="entry name" value="PRK05826.1"/>
    <property type="match status" value="1"/>
</dbReference>
<evidence type="ECO:0000256" key="7">
    <source>
        <dbReference type="ARBA" id="ARBA00022741"/>
    </source>
</evidence>
<evidence type="ECO:0000256" key="9">
    <source>
        <dbReference type="ARBA" id="ARBA00022840"/>
    </source>
</evidence>
<accession>A0A177N2P0</accession>
<keyword evidence="9" id="KW-0067">ATP-binding</keyword>
<evidence type="ECO:0000313" key="18">
    <source>
        <dbReference type="Proteomes" id="UP000077628"/>
    </source>
</evidence>
<evidence type="ECO:0000256" key="12">
    <source>
        <dbReference type="ARBA" id="ARBA00023317"/>
    </source>
</evidence>
<dbReference type="PANTHER" id="PTHR11817">
    <property type="entry name" value="PYRUVATE KINASE"/>
    <property type="match status" value="1"/>
</dbReference>
<comment type="cofactor">
    <cofactor evidence="1">
        <name>K(+)</name>
        <dbReference type="ChEBI" id="CHEBI:29103"/>
    </cofactor>
</comment>
<dbReference type="Pfam" id="PF02887">
    <property type="entry name" value="PK_C"/>
    <property type="match status" value="1"/>
</dbReference>
<keyword evidence="12 17" id="KW-0670">Pyruvate</keyword>
<dbReference type="Proteomes" id="UP000077628">
    <property type="component" value="Unassembled WGS sequence"/>
</dbReference>
<dbReference type="AlphaFoldDB" id="A0A177N2P0"/>
<keyword evidence="8 14" id="KW-0418">Kinase</keyword>
<dbReference type="NCBIfam" id="TIGR01064">
    <property type="entry name" value="pyruv_kin"/>
    <property type="match status" value="1"/>
</dbReference>
<evidence type="ECO:0000256" key="6">
    <source>
        <dbReference type="ARBA" id="ARBA00022723"/>
    </source>
</evidence>
<keyword evidence="7" id="KW-0547">Nucleotide-binding</keyword>
<dbReference type="SUPFAM" id="SSF50800">
    <property type="entry name" value="PK beta-barrel domain-like"/>
    <property type="match status" value="1"/>
</dbReference>
<dbReference type="GO" id="GO:0005524">
    <property type="term" value="F:ATP binding"/>
    <property type="evidence" value="ECO:0007669"/>
    <property type="project" value="UniProtKB-KW"/>
</dbReference>
<keyword evidence="6" id="KW-0479">Metal-binding</keyword>
<comment type="similarity">
    <text evidence="3 14">Belongs to the pyruvate kinase family.</text>
</comment>
<dbReference type="InterPro" id="IPR011037">
    <property type="entry name" value="Pyrv_Knase-like_insert_dom_sf"/>
</dbReference>
<dbReference type="InterPro" id="IPR001697">
    <property type="entry name" value="Pyr_Knase"/>
</dbReference>
<evidence type="ECO:0000256" key="11">
    <source>
        <dbReference type="ARBA" id="ARBA00023152"/>
    </source>
</evidence>
<dbReference type="FunFam" id="2.40.33.10:FF:000001">
    <property type="entry name" value="Pyruvate kinase"/>
    <property type="match status" value="1"/>
</dbReference>